<keyword evidence="1" id="KW-0812">Transmembrane</keyword>
<dbReference type="PANTHER" id="PTHR40038">
    <property type="entry name" value="MEMBRANE-ASSOCIATED PROTEIN TCAA"/>
    <property type="match status" value="1"/>
</dbReference>
<name>A0A0R1UT13_9LACO</name>
<proteinExistence type="predicted"/>
<keyword evidence="3" id="KW-1185">Reference proteome</keyword>
<dbReference type="AlphaFoldDB" id="A0A0R1UT13"/>
<organism evidence="2 3">
    <name type="scientific">Limosilactobacillus equigenerosi DSM 18793 = JCM 14505</name>
    <dbReference type="NCBI Taxonomy" id="1423742"/>
    <lineage>
        <taxon>Bacteria</taxon>
        <taxon>Bacillati</taxon>
        <taxon>Bacillota</taxon>
        <taxon>Bacilli</taxon>
        <taxon>Lactobacillales</taxon>
        <taxon>Lactobacillaceae</taxon>
        <taxon>Limosilactobacillus</taxon>
    </lineage>
</organism>
<feature type="transmembrane region" description="Helical" evidence="1">
    <location>
        <begin position="50"/>
        <end position="68"/>
    </location>
</feature>
<accession>A0A0R1UT13</accession>
<evidence type="ECO:0000256" key="1">
    <source>
        <dbReference type="SAM" id="Phobius"/>
    </source>
</evidence>
<keyword evidence="1" id="KW-0472">Membrane</keyword>
<gene>
    <name evidence="2" type="ORF">FC21_GL000305</name>
</gene>
<dbReference type="PATRIC" id="fig|1423742.4.peg.319"/>
<evidence type="ECO:0000313" key="2">
    <source>
        <dbReference type="EMBL" id="KRL96305.1"/>
    </source>
</evidence>
<comment type="caution">
    <text evidence="2">The sequence shown here is derived from an EMBL/GenBank/DDBJ whole genome shotgun (WGS) entry which is preliminary data.</text>
</comment>
<evidence type="ECO:0000313" key="3">
    <source>
        <dbReference type="Proteomes" id="UP000051084"/>
    </source>
</evidence>
<reference evidence="2 3" key="1">
    <citation type="journal article" date="2015" name="Genome Announc.">
        <title>Expanding the biotechnology potential of lactobacilli through comparative genomics of 213 strains and associated genera.</title>
        <authorList>
            <person name="Sun Z."/>
            <person name="Harris H.M."/>
            <person name="McCann A."/>
            <person name="Guo C."/>
            <person name="Argimon S."/>
            <person name="Zhang W."/>
            <person name="Yang X."/>
            <person name="Jeffery I.B."/>
            <person name="Cooney J.C."/>
            <person name="Kagawa T.F."/>
            <person name="Liu W."/>
            <person name="Song Y."/>
            <person name="Salvetti E."/>
            <person name="Wrobel A."/>
            <person name="Rasinkangas P."/>
            <person name="Parkhill J."/>
            <person name="Rea M.C."/>
            <person name="O'Sullivan O."/>
            <person name="Ritari J."/>
            <person name="Douillard F.P."/>
            <person name="Paul Ross R."/>
            <person name="Yang R."/>
            <person name="Briner A.E."/>
            <person name="Felis G.E."/>
            <person name="de Vos W.M."/>
            <person name="Barrangou R."/>
            <person name="Klaenhammer T.R."/>
            <person name="Caufield P.W."/>
            <person name="Cui Y."/>
            <person name="Zhang H."/>
            <person name="O'Toole P.W."/>
        </authorList>
    </citation>
    <scope>NUCLEOTIDE SEQUENCE [LARGE SCALE GENOMIC DNA]</scope>
    <source>
        <strain evidence="2 3">DSM 18793</strain>
    </source>
</reference>
<keyword evidence="1" id="KW-1133">Transmembrane helix</keyword>
<protein>
    <submittedName>
        <fullName evidence="2">Uncharacterized protein</fullName>
    </submittedName>
</protein>
<dbReference type="PANTHER" id="PTHR40038:SF1">
    <property type="entry name" value="MEMBRANE-ASSOCIATED PROTEIN TCAA"/>
    <property type="match status" value="1"/>
</dbReference>
<dbReference type="Proteomes" id="UP000051084">
    <property type="component" value="Unassembled WGS sequence"/>
</dbReference>
<sequence length="374" mass="42356">MTNKVTVEPKKERVREMSTLVANKANDMKTWINKYWKDAREGDSKKRRGLIILAVLVVIIWFGGNRYYSPSAQMDRAIAALSNPKKNAGKYVTTTTSGVKINNKTVKGLQNRYYEDSSSLADVKANSLKNLESPTVTGNEPSANNYWTFVKSGRSWLLWPKYKLNVPVNNVEVLTDIKDLEIKQNDQNVGKANEVINTNDGNLYKLVLRNQLPGKHEYVGQADLNGHNLELKEDVDGSKVKFFGLPKSSDVENLLTSVLSHQDSAEYDDLFVNGINNSSYKEMMSKNNADKQGNDYNPNSLGEVKVRSIVPVTSKEFKVVYDVTLSNYDDKSRKIVEKEAIIEKSPENNQNKTFKYPWIIKQLMGNKVLREDSL</sequence>
<dbReference type="EMBL" id="AZGC01000010">
    <property type="protein sequence ID" value="KRL96305.1"/>
    <property type="molecule type" value="Genomic_DNA"/>
</dbReference>